<keyword evidence="1" id="KW-0539">Nucleus</keyword>
<reference evidence="4 5" key="2">
    <citation type="journal article" date="2012" name="Eukaryot. Cell">
        <title>Genome update of Botrytis cinerea strains B05.10 and T4.</title>
        <authorList>
            <person name="Staats M."/>
            <person name="van Kan J.A."/>
        </authorList>
    </citation>
    <scope>NUCLEOTIDE SEQUENCE [LARGE SCALE GENOMIC DNA]</scope>
    <source>
        <strain evidence="4 5">B05.10</strain>
    </source>
</reference>
<dbReference type="Proteomes" id="UP000001798">
    <property type="component" value="Chromosome 16"/>
</dbReference>
<feature type="region of interest" description="Disordered" evidence="2">
    <location>
        <begin position="93"/>
        <end position="123"/>
    </location>
</feature>
<proteinExistence type="predicted"/>
<dbReference type="InterPro" id="IPR036864">
    <property type="entry name" value="Zn2-C6_fun-type_DNA-bd_sf"/>
</dbReference>
<dbReference type="RefSeq" id="XP_024553762.1">
    <property type="nucleotide sequence ID" value="XM_024697945.1"/>
</dbReference>
<dbReference type="PANTHER" id="PTHR46910:SF25">
    <property type="entry name" value="ABC-TRANSPORTER-REGULATING TRANSCRIPTION FACTOR"/>
    <property type="match status" value="1"/>
</dbReference>
<reference evidence="4 5" key="3">
    <citation type="journal article" date="2017" name="Mol. Plant Pathol.">
        <title>A gapless genome sequence of the fungus Botrytis cinerea.</title>
        <authorList>
            <person name="Van Kan J.A."/>
            <person name="Stassen J.H."/>
            <person name="Mosbach A."/>
            <person name="Van Der Lee T.A."/>
            <person name="Faino L."/>
            <person name="Farmer A.D."/>
            <person name="Papasotiriou D.G."/>
            <person name="Zhou S."/>
            <person name="Seidl M.F."/>
            <person name="Cottam E."/>
            <person name="Edel D."/>
            <person name="Hahn M."/>
            <person name="Schwartz D.C."/>
            <person name="Dietrich R.A."/>
            <person name="Widdison S."/>
            <person name="Scalliet G."/>
        </authorList>
    </citation>
    <scope>NUCLEOTIDE SEQUENCE [LARGE SCALE GENOMIC DNA]</scope>
    <source>
        <strain evidence="4 5">B05.10</strain>
    </source>
</reference>
<name>A0A384K779_BOTFB</name>
<dbReference type="PROSITE" id="PS00463">
    <property type="entry name" value="ZN2_CY6_FUNGAL_1"/>
    <property type="match status" value="1"/>
</dbReference>
<dbReference type="VEuPathDB" id="FungiDB:Bcin16g01890"/>
<dbReference type="SUPFAM" id="SSF57701">
    <property type="entry name" value="Zn2/Cys6 DNA-binding domain"/>
    <property type="match status" value="1"/>
</dbReference>
<dbReference type="InterPro" id="IPR050987">
    <property type="entry name" value="AtrR-like"/>
</dbReference>
<dbReference type="OrthoDB" id="103819at2759"/>
<accession>A0A384K779</accession>
<sequence>MSGHQKRKQSHSEDSISDQTCTRCRERKIRCSRELPQCNNCEQDDSVTCIYQNPTKRVNHLKSLFDSVNGVKERLINIESYLGRLSNNIAQNTDQDYSSSNSSTRQASVGGSSDGDDDEDYPTSPSLYSEDFADFHLFYNQVDRVDYYHGPLSLFFLCKQFQSCVVSANNAECNATLPDMLQSLCERAGAIEPFPPFGSQPVINLLPKQQFTTIISHFFQHVDCETDIFVKGNLIAHVERIYSNNPEPGDDVWAICFQAITVLVWGMEISAQSGNGLFGDFARSFLPSRAALVNSRLLTTPRLINVQTLILLSVAAQKFDPPGWAELIFTNACGLARTMGLHQTQIFPDENNTYETLERAKVVQSLYVRDKSLCTTRGAVSWLPTHDCNIAPQLSAAIERQVPYSDKIQLAMIQDDVYRLTHTASFRTSKVRKSKASKLLLSVERQLDQYTQFFGILNYKASSYNPRRSMLTLEFLATRILALQHGSGQKHSEQLRSDARASCLLLLIANGVQDPQIVDAFNDLAYQKTANPNRDEKLPTIKANTASFASILDAFSLPAFFILLKDLLQSSNNDLGSNADLELLRRVSTCYINSTERMQSNSYHRKVAWAFEQLLIIINLMKNPEQHHPISIASTASMSDIMMSLNTQTDDFFKISPPDSIGDGSILSFSPQTAASTPFSWDIGSSLPSSLGPYTPFGSAYSTDASDAGISDILNQLRQSGTNGSPEQAMKWPELAPDFPRKRLRTHEEPSISTEKNGSIHMSFNTQDKKFSSTNVV</sequence>
<feature type="domain" description="Zn(2)-C6 fungal-type" evidence="3">
    <location>
        <begin position="20"/>
        <end position="51"/>
    </location>
</feature>
<evidence type="ECO:0000313" key="4">
    <source>
        <dbReference type="EMBL" id="ATZ58397.1"/>
    </source>
</evidence>
<dbReference type="AlphaFoldDB" id="A0A384K779"/>
<dbReference type="KEGG" id="bfu:BCIN_16g01890"/>
<dbReference type="GO" id="GO:0008270">
    <property type="term" value="F:zinc ion binding"/>
    <property type="evidence" value="ECO:0007669"/>
    <property type="project" value="InterPro"/>
</dbReference>
<dbReference type="PROSITE" id="PS50048">
    <property type="entry name" value="ZN2_CY6_FUNGAL_2"/>
    <property type="match status" value="1"/>
</dbReference>
<evidence type="ECO:0000313" key="5">
    <source>
        <dbReference type="Proteomes" id="UP000001798"/>
    </source>
</evidence>
<evidence type="ECO:0000256" key="2">
    <source>
        <dbReference type="SAM" id="MobiDB-lite"/>
    </source>
</evidence>
<organism evidence="4 5">
    <name type="scientific">Botryotinia fuckeliana (strain B05.10)</name>
    <name type="common">Noble rot fungus</name>
    <name type="synonym">Botrytis cinerea</name>
    <dbReference type="NCBI Taxonomy" id="332648"/>
    <lineage>
        <taxon>Eukaryota</taxon>
        <taxon>Fungi</taxon>
        <taxon>Dikarya</taxon>
        <taxon>Ascomycota</taxon>
        <taxon>Pezizomycotina</taxon>
        <taxon>Leotiomycetes</taxon>
        <taxon>Helotiales</taxon>
        <taxon>Sclerotiniaceae</taxon>
        <taxon>Botrytis</taxon>
    </lineage>
</organism>
<feature type="compositionally biased region" description="Polar residues" evidence="2">
    <location>
        <begin position="93"/>
        <end position="107"/>
    </location>
</feature>
<reference evidence="4 5" key="1">
    <citation type="journal article" date="2011" name="PLoS Genet.">
        <title>Genomic analysis of the necrotrophic fungal pathogens Sclerotinia sclerotiorum and Botrytis cinerea.</title>
        <authorList>
            <person name="Amselem J."/>
            <person name="Cuomo C.A."/>
            <person name="van Kan J.A."/>
            <person name="Viaud M."/>
            <person name="Benito E.P."/>
            <person name="Couloux A."/>
            <person name="Coutinho P.M."/>
            <person name="de Vries R.P."/>
            <person name="Dyer P.S."/>
            <person name="Fillinger S."/>
            <person name="Fournier E."/>
            <person name="Gout L."/>
            <person name="Hahn M."/>
            <person name="Kohn L."/>
            <person name="Lapalu N."/>
            <person name="Plummer K.M."/>
            <person name="Pradier J.M."/>
            <person name="Quevillon E."/>
            <person name="Sharon A."/>
            <person name="Simon A."/>
            <person name="ten Have A."/>
            <person name="Tudzynski B."/>
            <person name="Tudzynski P."/>
            <person name="Wincker P."/>
            <person name="Andrew M."/>
            <person name="Anthouard V."/>
            <person name="Beever R.E."/>
            <person name="Beffa R."/>
            <person name="Benoit I."/>
            <person name="Bouzid O."/>
            <person name="Brault B."/>
            <person name="Chen Z."/>
            <person name="Choquer M."/>
            <person name="Collemare J."/>
            <person name="Cotton P."/>
            <person name="Danchin E.G."/>
            <person name="Da Silva C."/>
            <person name="Gautier A."/>
            <person name="Giraud C."/>
            <person name="Giraud T."/>
            <person name="Gonzalez C."/>
            <person name="Grossetete S."/>
            <person name="Guldener U."/>
            <person name="Henrissat B."/>
            <person name="Howlett B.J."/>
            <person name="Kodira C."/>
            <person name="Kretschmer M."/>
            <person name="Lappartient A."/>
            <person name="Leroch M."/>
            <person name="Levis C."/>
            <person name="Mauceli E."/>
            <person name="Neuveglise C."/>
            <person name="Oeser B."/>
            <person name="Pearson M."/>
            <person name="Poulain J."/>
            <person name="Poussereau N."/>
            <person name="Quesneville H."/>
            <person name="Rascle C."/>
            <person name="Schumacher J."/>
            <person name="Segurens B."/>
            <person name="Sexton A."/>
            <person name="Silva E."/>
            <person name="Sirven C."/>
            <person name="Soanes D.M."/>
            <person name="Talbot N.J."/>
            <person name="Templeton M."/>
            <person name="Yandava C."/>
            <person name="Yarden O."/>
            <person name="Zeng Q."/>
            <person name="Rollins J.A."/>
            <person name="Lebrun M.H."/>
            <person name="Dickman M."/>
        </authorList>
    </citation>
    <scope>NUCLEOTIDE SEQUENCE [LARGE SCALE GENOMIC DNA]</scope>
    <source>
        <strain evidence="4 5">B05.10</strain>
    </source>
</reference>
<gene>
    <name evidence="4" type="ORF">BCIN_16g01890</name>
</gene>
<evidence type="ECO:0000259" key="3">
    <source>
        <dbReference type="PROSITE" id="PS50048"/>
    </source>
</evidence>
<evidence type="ECO:0000256" key="1">
    <source>
        <dbReference type="ARBA" id="ARBA00023242"/>
    </source>
</evidence>
<dbReference type="CDD" id="cd12148">
    <property type="entry name" value="fungal_TF_MHR"/>
    <property type="match status" value="1"/>
</dbReference>
<dbReference type="GO" id="GO:0000981">
    <property type="term" value="F:DNA-binding transcription factor activity, RNA polymerase II-specific"/>
    <property type="evidence" value="ECO:0007669"/>
    <property type="project" value="InterPro"/>
</dbReference>
<dbReference type="SMART" id="SM00066">
    <property type="entry name" value="GAL4"/>
    <property type="match status" value="1"/>
</dbReference>
<dbReference type="EMBL" id="CP009820">
    <property type="protein sequence ID" value="ATZ58397.1"/>
    <property type="molecule type" value="Genomic_DNA"/>
</dbReference>
<dbReference type="CDD" id="cd00067">
    <property type="entry name" value="GAL4"/>
    <property type="match status" value="1"/>
</dbReference>
<dbReference type="InterPro" id="IPR001138">
    <property type="entry name" value="Zn2Cys6_DnaBD"/>
</dbReference>
<dbReference type="GeneID" id="5433919"/>
<dbReference type="Gene3D" id="4.10.240.10">
    <property type="entry name" value="Zn(2)-C6 fungal-type DNA-binding domain"/>
    <property type="match status" value="1"/>
</dbReference>
<keyword evidence="5" id="KW-1185">Reference proteome</keyword>
<dbReference type="Pfam" id="PF00172">
    <property type="entry name" value="Zn_clus"/>
    <property type="match status" value="1"/>
</dbReference>
<dbReference type="PANTHER" id="PTHR46910">
    <property type="entry name" value="TRANSCRIPTION FACTOR PDR1"/>
    <property type="match status" value="1"/>
</dbReference>
<protein>
    <recommendedName>
        <fullName evidence="3">Zn(2)-C6 fungal-type domain-containing protein</fullName>
    </recommendedName>
</protein>